<evidence type="ECO:0000313" key="2">
    <source>
        <dbReference type="Proteomes" id="UP001612741"/>
    </source>
</evidence>
<dbReference type="Gene3D" id="1.25.40.10">
    <property type="entry name" value="Tetratricopeptide repeat domain"/>
    <property type="match status" value="1"/>
</dbReference>
<reference evidence="1 2" key="1">
    <citation type="submission" date="2024-10" db="EMBL/GenBank/DDBJ databases">
        <title>The Natural Products Discovery Center: Release of the First 8490 Sequenced Strains for Exploring Actinobacteria Biosynthetic Diversity.</title>
        <authorList>
            <person name="Kalkreuter E."/>
            <person name="Kautsar S.A."/>
            <person name="Yang D."/>
            <person name="Bader C.D."/>
            <person name="Teijaro C.N."/>
            <person name="Fluegel L."/>
            <person name="Davis C.M."/>
            <person name="Simpson J.R."/>
            <person name="Lauterbach L."/>
            <person name="Steele A.D."/>
            <person name="Gui C."/>
            <person name="Meng S."/>
            <person name="Li G."/>
            <person name="Viehrig K."/>
            <person name="Ye F."/>
            <person name="Su P."/>
            <person name="Kiefer A.F."/>
            <person name="Nichols A."/>
            <person name="Cepeda A.J."/>
            <person name="Yan W."/>
            <person name="Fan B."/>
            <person name="Jiang Y."/>
            <person name="Adhikari A."/>
            <person name="Zheng C.-J."/>
            <person name="Schuster L."/>
            <person name="Cowan T.M."/>
            <person name="Smanski M.J."/>
            <person name="Chevrette M.G."/>
            <person name="De Carvalho L.P.S."/>
            <person name="Shen B."/>
        </authorList>
    </citation>
    <scope>NUCLEOTIDE SEQUENCE [LARGE SCALE GENOMIC DNA]</scope>
    <source>
        <strain evidence="1 2">NPDC050545</strain>
    </source>
</reference>
<keyword evidence="2" id="KW-1185">Reference proteome</keyword>
<dbReference type="Proteomes" id="UP001612741">
    <property type="component" value="Unassembled WGS sequence"/>
</dbReference>
<accession>A0ABW7YRL2</accession>
<name>A0ABW7YRL2_9ACTN</name>
<protein>
    <submittedName>
        <fullName evidence="1">Tetratricopeptide repeat protein</fullName>
    </submittedName>
</protein>
<evidence type="ECO:0000313" key="1">
    <source>
        <dbReference type="EMBL" id="MFI6497928.1"/>
    </source>
</evidence>
<dbReference type="EMBL" id="JBITGY010000003">
    <property type="protein sequence ID" value="MFI6497928.1"/>
    <property type="molecule type" value="Genomic_DNA"/>
</dbReference>
<organism evidence="1 2">
    <name type="scientific">Nonomuraea typhae</name>
    <dbReference type="NCBI Taxonomy" id="2603600"/>
    <lineage>
        <taxon>Bacteria</taxon>
        <taxon>Bacillati</taxon>
        <taxon>Actinomycetota</taxon>
        <taxon>Actinomycetes</taxon>
        <taxon>Streptosporangiales</taxon>
        <taxon>Streptosporangiaceae</taxon>
        <taxon>Nonomuraea</taxon>
    </lineage>
</organism>
<proteinExistence type="predicted"/>
<dbReference type="SUPFAM" id="SSF48452">
    <property type="entry name" value="TPR-like"/>
    <property type="match status" value="1"/>
</dbReference>
<gene>
    <name evidence="1" type="ORF">ACIBG2_11110</name>
</gene>
<sequence length="433" mass="46455">MDGLCVTTDVDDGNHGRTAGRVRLQAALAQAVESALLRKAAHHSFLSHDMYLILPGDTRFLNAVPSLIREIQISLEETNSGADGQSRVRLRLALARGLVMPPGITGHAVAECLRLLDSEPVRAASRRGSGAGLTVVASDSFYQNVAALGLPDHRPEDYRRVRLGRGLPAVAWLYTPDRTGGGAAAADGIRPGDVGAGARAEEMAAQAGRLLELGAYRQASHDLEEALRLLPGPDGAEAEAPLLRLGDCHQRLGDLEAAAQTWSFLLHHRPLCAAACQRLGSLELQRGRTDLALIYLTEGLRIVRTRPDWSRDAKRVACALLLDLSQARSALGDGALADAFLNEAAQADPLSPLPLMSLAFRAARRRDVQSTRRLLGTALIRVSGADRKDFLREISAGAASWEGGDVIIRVLEENGLDPVTAHWVANYPRPPPT</sequence>
<dbReference type="InterPro" id="IPR011990">
    <property type="entry name" value="TPR-like_helical_dom_sf"/>
</dbReference>
<comment type="caution">
    <text evidence="1">The sequence shown here is derived from an EMBL/GenBank/DDBJ whole genome shotgun (WGS) entry which is preliminary data.</text>
</comment>
<dbReference type="RefSeq" id="WP_397081189.1">
    <property type="nucleotide sequence ID" value="NZ_JBITGY010000003.1"/>
</dbReference>